<feature type="transmembrane region" description="Helical" evidence="1">
    <location>
        <begin position="373"/>
        <end position="396"/>
    </location>
</feature>
<feature type="transmembrane region" description="Helical" evidence="1">
    <location>
        <begin position="101"/>
        <end position="122"/>
    </location>
</feature>
<feature type="transmembrane region" description="Helical" evidence="1">
    <location>
        <begin position="77"/>
        <end position="94"/>
    </location>
</feature>
<feature type="transmembrane region" description="Helical" evidence="1">
    <location>
        <begin position="221"/>
        <end position="239"/>
    </location>
</feature>
<keyword evidence="1" id="KW-1003">Cell membrane</keyword>
<keyword evidence="1" id="KW-0813">Transport</keyword>
<dbReference type="GO" id="GO:0015813">
    <property type="term" value="P:L-glutamate transmembrane transport"/>
    <property type="evidence" value="ECO:0007669"/>
    <property type="project" value="UniProtKB-UniRule"/>
</dbReference>
<feature type="transmembrane region" description="Helical" evidence="1">
    <location>
        <begin position="278"/>
        <end position="299"/>
    </location>
</feature>
<feature type="transmembrane region" description="Helical" evidence="1">
    <location>
        <begin position="39"/>
        <end position="57"/>
    </location>
</feature>
<comment type="similarity">
    <text evidence="1">Belongs to the glutamate:Na(+) symporter (ESS) (TC 2.A.27) family.</text>
</comment>
<feature type="transmembrane region" description="Helical" evidence="1">
    <location>
        <begin position="305"/>
        <end position="327"/>
    </location>
</feature>
<evidence type="ECO:0000313" key="4">
    <source>
        <dbReference type="Proteomes" id="UP000243745"/>
    </source>
</evidence>
<keyword evidence="1" id="KW-0406">Ion transport</keyword>
<keyword evidence="1" id="KW-0472">Membrane</keyword>
<organism evidence="3 4">
    <name type="scientific">Ruminobacter amylophilus</name>
    <dbReference type="NCBI Taxonomy" id="867"/>
    <lineage>
        <taxon>Bacteria</taxon>
        <taxon>Pseudomonadati</taxon>
        <taxon>Pseudomonadota</taxon>
        <taxon>Gammaproteobacteria</taxon>
        <taxon>Aeromonadales</taxon>
        <taxon>Succinivibrionaceae</taxon>
        <taxon>Ruminobacter</taxon>
    </lineage>
</organism>
<keyword evidence="1" id="KW-0739">Sodium transport</keyword>
<keyword evidence="1" id="KW-0029">Amino-acid transport</keyword>
<dbReference type="Pfam" id="PF03616">
    <property type="entry name" value="Glt_symporter"/>
    <property type="match status" value="1"/>
</dbReference>
<dbReference type="PANTHER" id="PTHR36178:SF1">
    <property type="entry name" value="SODIUM_GLUTAMATE SYMPORTER"/>
    <property type="match status" value="1"/>
</dbReference>
<accession>A0A662ZIA2</accession>
<dbReference type="RefSeq" id="WP_245730055.1">
    <property type="nucleotide sequence ID" value="NZ_FOXF01000014.1"/>
</dbReference>
<dbReference type="InterPro" id="IPR004445">
    <property type="entry name" value="GltS"/>
</dbReference>
<evidence type="ECO:0000313" key="3">
    <source>
        <dbReference type="EMBL" id="SFP31146.1"/>
    </source>
</evidence>
<keyword evidence="1" id="KW-0812">Transmembrane</keyword>
<protein>
    <recommendedName>
        <fullName evidence="1 2">Sodium/glutamate symporter</fullName>
    </recommendedName>
</protein>
<feature type="transmembrane region" description="Helical" evidence="1">
    <location>
        <begin position="6"/>
        <end position="27"/>
    </location>
</feature>
<feature type="transmembrane region" description="Helical" evidence="1">
    <location>
        <begin position="159"/>
        <end position="181"/>
    </location>
</feature>
<reference evidence="3 4" key="1">
    <citation type="submission" date="2016-10" db="EMBL/GenBank/DDBJ databases">
        <authorList>
            <person name="Varghese N."/>
            <person name="Submissions S."/>
        </authorList>
    </citation>
    <scope>NUCLEOTIDE SEQUENCE [LARGE SCALE GENOMIC DNA]</scope>
    <source>
        <strain evidence="3 4">DSM 1361</strain>
    </source>
</reference>
<keyword evidence="1" id="KW-1133">Transmembrane helix</keyword>
<keyword evidence="1" id="KW-0769">Symport</keyword>
<feature type="transmembrane region" description="Helical" evidence="1">
    <location>
        <begin position="245"/>
        <end position="266"/>
    </location>
</feature>
<name>A0A662ZIA2_9GAMM</name>
<keyword evidence="1" id="KW-0997">Cell inner membrane</keyword>
<evidence type="ECO:0000256" key="2">
    <source>
        <dbReference type="NCBIfam" id="TIGR00210"/>
    </source>
</evidence>
<sequence length="401" mass="43234">MQSQTVIYSLDMMNSLICATLVLIMGHAVKSILPFLRKFFIPGPVAGGIFFAIMSLIAHEYWNHELHFDNQLKDLTMMMFFTGIGYMASFRLLLRGGKEVLLFTLCTVLMIVEQNLTGIGMACLFNENPLLGLATGSISLVGGHGTSAAFGVELEKAGLAGGLSIAVTCATFGLISGSLIGGPLGKFIIKRHSIEYPGHSEFSSDECEQEQTVKHLREDTLGAALIYIFSAVAVGTLLMDWLKSAGFVLPAYLGPMVVACFIRNIVDCTGHRVPDHAIATSGNLALQYFLAFALMNLHLWELKSLAGPIAVTLAVQCLFLILFVYFVTFRIMGRNYNSAVLCCGQCGFGMGATPNALANMATLTGFYGQAPRAFFVVSIVGSLIIDFVNALIITGFSKVLS</sequence>
<comment type="function">
    <text evidence="1">Catalyzes the sodium-dependent transport of glutamate.</text>
</comment>
<dbReference type="GO" id="GO:0015501">
    <property type="term" value="F:glutamate:sodium symporter activity"/>
    <property type="evidence" value="ECO:0007669"/>
    <property type="project" value="UniProtKB-UniRule"/>
</dbReference>
<proteinExistence type="inferred from homology"/>
<keyword evidence="1" id="KW-0915">Sodium</keyword>
<dbReference type="NCBIfam" id="TIGR00210">
    <property type="entry name" value="gltS"/>
    <property type="match status" value="1"/>
</dbReference>
<dbReference type="GO" id="GO:0005886">
    <property type="term" value="C:plasma membrane"/>
    <property type="evidence" value="ECO:0007669"/>
    <property type="project" value="UniProtKB-SubCell"/>
</dbReference>
<gene>
    <name evidence="1" type="primary">gltS</name>
    <name evidence="3" type="ORF">SAMN02910344_01055</name>
</gene>
<dbReference type="Proteomes" id="UP000243745">
    <property type="component" value="Unassembled WGS sequence"/>
</dbReference>
<dbReference type="EMBL" id="FOXF01000014">
    <property type="protein sequence ID" value="SFP31146.1"/>
    <property type="molecule type" value="Genomic_DNA"/>
</dbReference>
<dbReference type="HAMAP" id="MF_02062">
    <property type="entry name" value="GltS"/>
    <property type="match status" value="1"/>
</dbReference>
<comment type="subcellular location">
    <subcellularLocation>
        <location evidence="1">Cell inner membrane</location>
        <topology evidence="1">Multi-pass membrane protein</topology>
    </subcellularLocation>
</comment>
<dbReference type="AlphaFoldDB" id="A0A662ZIA2"/>
<keyword evidence="4" id="KW-1185">Reference proteome</keyword>
<dbReference type="PANTHER" id="PTHR36178">
    <property type="entry name" value="SLR0625 PROTEIN"/>
    <property type="match status" value="1"/>
</dbReference>
<evidence type="ECO:0000256" key="1">
    <source>
        <dbReference type="HAMAP-Rule" id="MF_02062"/>
    </source>
</evidence>